<dbReference type="InterPro" id="IPR058776">
    <property type="entry name" value="KhtT-like_N"/>
</dbReference>
<keyword evidence="3" id="KW-1185">Reference proteome</keyword>
<name>A0A1G8DQY7_9FIRM</name>
<proteinExistence type="predicted"/>
<dbReference type="OrthoDB" id="67547at2"/>
<evidence type="ECO:0000259" key="1">
    <source>
        <dbReference type="PROSITE" id="PS51202"/>
    </source>
</evidence>
<dbReference type="PROSITE" id="PS51202">
    <property type="entry name" value="RCK_C"/>
    <property type="match status" value="1"/>
</dbReference>
<evidence type="ECO:0000313" key="2">
    <source>
        <dbReference type="EMBL" id="SDH59889.1"/>
    </source>
</evidence>
<dbReference type="InterPro" id="IPR026278">
    <property type="entry name" value="KhtT"/>
</dbReference>
<dbReference type="PANTHER" id="PTHR30445:SF8">
    <property type="entry name" value="K(+)_H(+) ANTIPORTER SUBUNIT KHTT"/>
    <property type="match status" value="1"/>
</dbReference>
<dbReference type="Pfam" id="PF25991">
    <property type="entry name" value="KhtT_N"/>
    <property type="match status" value="1"/>
</dbReference>
<dbReference type="InterPro" id="IPR050144">
    <property type="entry name" value="AAE_transporter"/>
</dbReference>
<gene>
    <name evidence="2" type="ORF">SAMN05443529_115109</name>
</gene>
<dbReference type="EMBL" id="FNCP01000015">
    <property type="protein sequence ID" value="SDH59889.1"/>
    <property type="molecule type" value="Genomic_DNA"/>
</dbReference>
<dbReference type="GO" id="GO:0008324">
    <property type="term" value="F:monoatomic cation transmembrane transporter activity"/>
    <property type="evidence" value="ECO:0007669"/>
    <property type="project" value="InterPro"/>
</dbReference>
<sequence>MKQIKETDLPGIGKKFQLIARSGEKIVIVVHDDGRREIYHFYREDPDDSISMVTLDDEESRCIAAILGGMTYRPKALETVDIALGDMVIEWHKIEPDAYAIGKTIKDLCVRQVTGGTIIAIVDHDQNKTVNPGPEASFRDGSTVVIIGDKNQVKACKHLLLHGSIK</sequence>
<dbReference type="SUPFAM" id="SSF116726">
    <property type="entry name" value="TrkA C-terminal domain-like"/>
    <property type="match status" value="1"/>
</dbReference>
<dbReference type="Proteomes" id="UP000198656">
    <property type="component" value="Unassembled WGS sequence"/>
</dbReference>
<dbReference type="GO" id="GO:0006813">
    <property type="term" value="P:potassium ion transport"/>
    <property type="evidence" value="ECO:0007669"/>
    <property type="project" value="InterPro"/>
</dbReference>
<evidence type="ECO:0000313" key="3">
    <source>
        <dbReference type="Proteomes" id="UP000198656"/>
    </source>
</evidence>
<dbReference type="Pfam" id="PF02080">
    <property type="entry name" value="TrkA_C"/>
    <property type="match status" value="1"/>
</dbReference>
<dbReference type="Gene3D" id="3.30.70.1450">
    <property type="entry name" value="Regulator of K+ conductance, C-terminal domain"/>
    <property type="match status" value="1"/>
</dbReference>
<dbReference type="InterPro" id="IPR006037">
    <property type="entry name" value="RCK_C"/>
</dbReference>
<dbReference type="AlphaFoldDB" id="A0A1G8DQY7"/>
<feature type="domain" description="RCK C-terminal" evidence="1">
    <location>
        <begin position="77"/>
        <end position="162"/>
    </location>
</feature>
<protein>
    <submittedName>
        <fullName evidence="2">TrkA domain protein</fullName>
    </submittedName>
</protein>
<accession>A0A1G8DQY7</accession>
<dbReference type="InterPro" id="IPR036721">
    <property type="entry name" value="RCK_C_sf"/>
</dbReference>
<dbReference type="RefSeq" id="WP_092334102.1">
    <property type="nucleotide sequence ID" value="NZ_FNCP01000015.1"/>
</dbReference>
<reference evidence="3" key="1">
    <citation type="submission" date="2016-10" db="EMBL/GenBank/DDBJ databases">
        <authorList>
            <person name="Varghese N."/>
            <person name="Submissions S."/>
        </authorList>
    </citation>
    <scope>NUCLEOTIDE SEQUENCE [LARGE SCALE GENOMIC DNA]</scope>
    <source>
        <strain evidence="3">DSM 8344</strain>
    </source>
</reference>
<dbReference type="PIRSF" id="PIRSF005028">
    <property type="entry name" value="KhtT"/>
    <property type="match status" value="1"/>
</dbReference>
<dbReference type="PANTHER" id="PTHR30445">
    <property type="entry name" value="K(+)_H(+) ANTIPORTER SUBUNIT KHTT"/>
    <property type="match status" value="1"/>
</dbReference>
<organism evidence="2 3">
    <name type="scientific">Desulfosporosinus hippei DSM 8344</name>
    <dbReference type="NCBI Taxonomy" id="1121419"/>
    <lineage>
        <taxon>Bacteria</taxon>
        <taxon>Bacillati</taxon>
        <taxon>Bacillota</taxon>
        <taxon>Clostridia</taxon>
        <taxon>Eubacteriales</taxon>
        <taxon>Desulfitobacteriaceae</taxon>
        <taxon>Desulfosporosinus</taxon>
    </lineage>
</organism>